<protein>
    <submittedName>
        <fullName evidence="1">Uncharacterized protein</fullName>
    </submittedName>
</protein>
<sequence length="68" mass="7246">TGAETNAISEVAMERLIREGAEVKKLDEKCTAIMADGNPINDCPVYRLRIAQAGESVEASVVVIKGLT</sequence>
<dbReference type="EMBL" id="GG678742">
    <property type="protein sequence ID" value="EER08806.1"/>
    <property type="molecule type" value="Genomic_DNA"/>
</dbReference>
<dbReference type="Proteomes" id="UP000007800">
    <property type="component" value="Unassembled WGS sequence"/>
</dbReference>
<dbReference type="GeneID" id="9043371"/>
<reference evidence="1 2" key="1">
    <citation type="submission" date="2008-07" db="EMBL/GenBank/DDBJ databases">
        <authorList>
            <person name="El-Sayed N."/>
            <person name="Caler E."/>
            <person name="Inman J."/>
            <person name="Amedeo P."/>
            <person name="Hass B."/>
            <person name="Wortman J."/>
        </authorList>
    </citation>
    <scope>NUCLEOTIDE SEQUENCE [LARGE SCALE GENOMIC DNA]</scope>
    <source>
        <strain evidence="2">ATCC 50983 / TXsc</strain>
    </source>
</reference>
<proteinExistence type="predicted"/>
<evidence type="ECO:0000313" key="1">
    <source>
        <dbReference type="EMBL" id="EER08806.1"/>
    </source>
</evidence>
<organism evidence="2">
    <name type="scientific">Perkinsus marinus (strain ATCC 50983 / TXsc)</name>
    <dbReference type="NCBI Taxonomy" id="423536"/>
    <lineage>
        <taxon>Eukaryota</taxon>
        <taxon>Sar</taxon>
        <taxon>Alveolata</taxon>
        <taxon>Perkinsozoa</taxon>
        <taxon>Perkinsea</taxon>
        <taxon>Perkinsida</taxon>
        <taxon>Perkinsidae</taxon>
        <taxon>Perkinsus</taxon>
    </lineage>
</organism>
<accession>C5L387</accession>
<feature type="non-terminal residue" evidence="1">
    <location>
        <position position="68"/>
    </location>
</feature>
<gene>
    <name evidence="1" type="ORF">Pmar_PMAR026182</name>
</gene>
<dbReference type="AlphaFoldDB" id="C5L387"/>
<dbReference type="InParanoid" id="C5L387"/>
<dbReference type="RefSeq" id="XP_002776990.1">
    <property type="nucleotide sequence ID" value="XM_002776944.1"/>
</dbReference>
<name>C5L387_PERM5</name>
<keyword evidence="2" id="KW-1185">Reference proteome</keyword>
<feature type="non-terminal residue" evidence="1">
    <location>
        <position position="1"/>
    </location>
</feature>
<evidence type="ECO:0000313" key="2">
    <source>
        <dbReference type="Proteomes" id="UP000007800"/>
    </source>
</evidence>